<accession>A0A4Y2H767</accession>
<sequence>MTASLNMSERLRQITSRWPNDYFLFLKLKELLSETKFSLESDVKTFTENWLNGQGVFLPSRVKVCDYPKILIWNPRKEVGLAFRQMPK</sequence>
<gene>
    <name evidence="1" type="ORF">AVEN_131578_1</name>
</gene>
<evidence type="ECO:0000313" key="2">
    <source>
        <dbReference type="Proteomes" id="UP000499080"/>
    </source>
</evidence>
<reference evidence="1 2" key="1">
    <citation type="journal article" date="2019" name="Sci. Rep.">
        <title>Orb-weaving spider Araneus ventricosus genome elucidates the spidroin gene catalogue.</title>
        <authorList>
            <person name="Kono N."/>
            <person name="Nakamura H."/>
            <person name="Ohtoshi R."/>
            <person name="Moran D.A.P."/>
            <person name="Shinohara A."/>
            <person name="Yoshida Y."/>
            <person name="Fujiwara M."/>
            <person name="Mori M."/>
            <person name="Tomita M."/>
            <person name="Arakawa K."/>
        </authorList>
    </citation>
    <scope>NUCLEOTIDE SEQUENCE [LARGE SCALE GENOMIC DNA]</scope>
</reference>
<keyword evidence="2" id="KW-1185">Reference proteome</keyword>
<protein>
    <submittedName>
        <fullName evidence="1">Uncharacterized protein</fullName>
    </submittedName>
</protein>
<comment type="caution">
    <text evidence="1">The sequence shown here is derived from an EMBL/GenBank/DDBJ whole genome shotgun (WGS) entry which is preliminary data.</text>
</comment>
<dbReference type="Proteomes" id="UP000499080">
    <property type="component" value="Unassembled WGS sequence"/>
</dbReference>
<organism evidence="1 2">
    <name type="scientific">Araneus ventricosus</name>
    <name type="common">Orbweaver spider</name>
    <name type="synonym">Epeira ventricosa</name>
    <dbReference type="NCBI Taxonomy" id="182803"/>
    <lineage>
        <taxon>Eukaryota</taxon>
        <taxon>Metazoa</taxon>
        <taxon>Ecdysozoa</taxon>
        <taxon>Arthropoda</taxon>
        <taxon>Chelicerata</taxon>
        <taxon>Arachnida</taxon>
        <taxon>Araneae</taxon>
        <taxon>Araneomorphae</taxon>
        <taxon>Entelegynae</taxon>
        <taxon>Araneoidea</taxon>
        <taxon>Araneidae</taxon>
        <taxon>Araneus</taxon>
    </lineage>
</organism>
<name>A0A4Y2H767_ARAVE</name>
<proteinExistence type="predicted"/>
<dbReference type="EMBL" id="BGPR01001729">
    <property type="protein sequence ID" value="GBM60568.1"/>
    <property type="molecule type" value="Genomic_DNA"/>
</dbReference>
<dbReference type="AlphaFoldDB" id="A0A4Y2H767"/>
<evidence type="ECO:0000313" key="1">
    <source>
        <dbReference type="EMBL" id="GBM60568.1"/>
    </source>
</evidence>